<proteinExistence type="predicted"/>
<dbReference type="AlphaFoldDB" id="A0A4Q4KE30"/>
<sequence length="137" mass="16196">MNLEEILKLERIVFYDGDCGFCNTSVQLILKNRKVDFYFIPLQSEISHQIMAKFNVEIKMNTLYLLENGKLYKKSTAAIRVAKNLGKIYPFVYYVGMIVPRFIRDWIYDQVAKRRHKIRPGYCAMPLVEEKVFFLGQ</sequence>
<evidence type="ECO:0000313" key="2">
    <source>
        <dbReference type="Proteomes" id="UP000293952"/>
    </source>
</evidence>
<reference evidence="1 2" key="1">
    <citation type="submission" date="2019-02" db="EMBL/GenBank/DDBJ databases">
        <title>Genome sequence of the sea-ice species Brumimicrobium glaciale.</title>
        <authorList>
            <person name="Bowman J.P."/>
        </authorList>
    </citation>
    <scope>NUCLEOTIDE SEQUENCE [LARGE SCALE GENOMIC DNA]</scope>
    <source>
        <strain evidence="1 2">IC156</strain>
    </source>
</reference>
<dbReference type="OrthoDB" id="9785438at2"/>
<evidence type="ECO:0000313" key="1">
    <source>
        <dbReference type="EMBL" id="RYM30840.1"/>
    </source>
</evidence>
<gene>
    <name evidence="1" type="ORF">ERX46_17310</name>
</gene>
<keyword evidence="2" id="KW-1185">Reference proteome</keyword>
<organism evidence="1 2">
    <name type="scientific">Brumimicrobium glaciale</name>
    <dbReference type="NCBI Taxonomy" id="200475"/>
    <lineage>
        <taxon>Bacteria</taxon>
        <taxon>Pseudomonadati</taxon>
        <taxon>Bacteroidota</taxon>
        <taxon>Flavobacteriia</taxon>
        <taxon>Flavobacteriales</taxon>
        <taxon>Crocinitomicaceae</taxon>
        <taxon>Brumimicrobium</taxon>
    </lineage>
</organism>
<name>A0A4Q4KE30_9FLAO</name>
<dbReference type="PANTHER" id="PTHR33639">
    <property type="entry name" value="THIOL-DISULFIDE OXIDOREDUCTASE DCC"/>
    <property type="match status" value="1"/>
</dbReference>
<comment type="caution">
    <text evidence="1">The sequence shown here is derived from an EMBL/GenBank/DDBJ whole genome shotgun (WGS) entry which is preliminary data.</text>
</comment>
<accession>A0A4Q4KE30</accession>
<dbReference type="EMBL" id="SETE01000010">
    <property type="protein sequence ID" value="RYM30840.1"/>
    <property type="molecule type" value="Genomic_DNA"/>
</dbReference>
<dbReference type="InterPro" id="IPR007263">
    <property type="entry name" value="DCC1-like"/>
</dbReference>
<dbReference type="RefSeq" id="WP_130095130.1">
    <property type="nucleotide sequence ID" value="NZ_SETE01000010.1"/>
</dbReference>
<dbReference type="Pfam" id="PF04134">
    <property type="entry name" value="DCC1-like"/>
    <property type="match status" value="1"/>
</dbReference>
<dbReference type="Proteomes" id="UP000293952">
    <property type="component" value="Unassembled WGS sequence"/>
</dbReference>
<dbReference type="InterPro" id="IPR052927">
    <property type="entry name" value="DCC_oxidoreductase"/>
</dbReference>
<dbReference type="PANTHER" id="PTHR33639:SF2">
    <property type="entry name" value="DUF393 DOMAIN-CONTAINING PROTEIN"/>
    <property type="match status" value="1"/>
</dbReference>
<dbReference type="GO" id="GO:0015035">
    <property type="term" value="F:protein-disulfide reductase activity"/>
    <property type="evidence" value="ECO:0007669"/>
    <property type="project" value="InterPro"/>
</dbReference>
<protein>
    <submittedName>
        <fullName evidence="1">DUF393 domain-containing protein</fullName>
    </submittedName>
</protein>